<dbReference type="CDD" id="cd12148">
    <property type="entry name" value="fungal_TF_MHR"/>
    <property type="match status" value="1"/>
</dbReference>
<evidence type="ECO:0000313" key="6">
    <source>
        <dbReference type="Proteomes" id="UP000189580"/>
    </source>
</evidence>
<dbReference type="GO" id="GO:0000981">
    <property type="term" value="F:DNA-binding transcription factor activity, RNA polymerase II-specific"/>
    <property type="evidence" value="ECO:0007669"/>
    <property type="project" value="TreeGrafter"/>
</dbReference>
<dbReference type="PANTHER" id="PTHR47424:SF5">
    <property type="entry name" value="ZN(II)2CYS6 TRANSCRIPTION FACTOR (EUROFUNG)"/>
    <property type="match status" value="1"/>
</dbReference>
<dbReference type="SMART" id="SM00906">
    <property type="entry name" value="Fungal_trans"/>
    <property type="match status" value="1"/>
</dbReference>
<reference evidence="5 6" key="1">
    <citation type="submission" date="2016-02" db="EMBL/GenBank/DDBJ databases">
        <title>Complete genome sequence and transcriptome regulation of the pentose utilising yeast Sugiyamaella lignohabitans.</title>
        <authorList>
            <person name="Bellasio M."/>
            <person name="Peymann A."/>
            <person name="Valli M."/>
            <person name="Sipitzky M."/>
            <person name="Graf A."/>
            <person name="Sauer M."/>
            <person name="Marx H."/>
            <person name="Mattanovich D."/>
        </authorList>
    </citation>
    <scope>NUCLEOTIDE SEQUENCE [LARGE SCALE GENOMIC DNA]</scope>
    <source>
        <strain evidence="5 6">CBS 10342</strain>
    </source>
</reference>
<dbReference type="GeneID" id="30037410"/>
<dbReference type="EMBL" id="CP014502">
    <property type="protein sequence ID" value="ANB14234.1"/>
    <property type="molecule type" value="Genomic_DNA"/>
</dbReference>
<dbReference type="PANTHER" id="PTHR47424">
    <property type="entry name" value="REGULATORY PROTEIN GAL4"/>
    <property type="match status" value="1"/>
</dbReference>
<dbReference type="InterPro" id="IPR007219">
    <property type="entry name" value="XnlR_reg_dom"/>
</dbReference>
<accession>A0A167ELZ8</accession>
<organism evidence="5 6">
    <name type="scientific">Sugiyamaella lignohabitans</name>
    <dbReference type="NCBI Taxonomy" id="796027"/>
    <lineage>
        <taxon>Eukaryota</taxon>
        <taxon>Fungi</taxon>
        <taxon>Dikarya</taxon>
        <taxon>Ascomycota</taxon>
        <taxon>Saccharomycotina</taxon>
        <taxon>Dipodascomycetes</taxon>
        <taxon>Dipodascales</taxon>
        <taxon>Trichomonascaceae</taxon>
        <taxon>Sugiyamaella</taxon>
    </lineage>
</organism>
<dbReference type="RefSeq" id="XP_018736711.1">
    <property type="nucleotide sequence ID" value="XM_018882322.1"/>
</dbReference>
<name>A0A167ELZ8_9ASCO</name>
<keyword evidence="2" id="KW-0804">Transcription</keyword>
<evidence type="ECO:0000313" key="5">
    <source>
        <dbReference type="EMBL" id="ANB14234.1"/>
    </source>
</evidence>
<dbReference type="Proteomes" id="UP000189580">
    <property type="component" value="Chromosome d"/>
</dbReference>
<keyword evidence="6" id="KW-1185">Reference proteome</keyword>
<dbReference type="GO" id="GO:0005634">
    <property type="term" value="C:nucleus"/>
    <property type="evidence" value="ECO:0007669"/>
    <property type="project" value="TreeGrafter"/>
</dbReference>
<dbReference type="KEGG" id="slb:AWJ20_5195"/>
<evidence type="ECO:0000256" key="1">
    <source>
        <dbReference type="ARBA" id="ARBA00023015"/>
    </source>
</evidence>
<gene>
    <name evidence="5" type="ORF">AWJ20_5195</name>
</gene>
<feature type="domain" description="Xylanolytic transcriptional activator regulatory" evidence="4">
    <location>
        <begin position="187"/>
        <end position="262"/>
    </location>
</feature>
<dbReference type="AlphaFoldDB" id="A0A167ELZ8"/>
<dbReference type="Pfam" id="PF04082">
    <property type="entry name" value="Fungal_trans"/>
    <property type="match status" value="1"/>
</dbReference>
<proteinExistence type="predicted"/>
<keyword evidence="3" id="KW-0539">Nucleus</keyword>
<protein>
    <recommendedName>
        <fullName evidence="4">Xylanolytic transcriptional activator regulatory domain-containing protein</fullName>
    </recommendedName>
</protein>
<evidence type="ECO:0000256" key="2">
    <source>
        <dbReference type="ARBA" id="ARBA00023163"/>
    </source>
</evidence>
<keyword evidence="1" id="KW-0805">Transcription regulation</keyword>
<dbReference type="GO" id="GO:0006351">
    <property type="term" value="P:DNA-templated transcription"/>
    <property type="evidence" value="ECO:0007669"/>
    <property type="project" value="InterPro"/>
</dbReference>
<evidence type="ECO:0000259" key="4">
    <source>
        <dbReference type="SMART" id="SM00906"/>
    </source>
</evidence>
<sequence>MPEVIEHVHNVNEPFTALSPEALPLLSDIGTTLEKLLEGTDEMDVAADLYNSVSPSIRYKFQQRHLYGLTYAQALRLIEAYECEVNCMYPMFPMGNLESKFHNIYEQYCINKTLTAKEEDDFADIKIAIAIGSSISGISPGSGQRLYQDFMARIEGRLLSRAADLNTVVSLLMVHSYQFLSDLGSLAYRSLEFASVLALELGLHKTQKLERLFLDFESRERGRVVFWCLYVLDRLQSIYCKRPYILNDVHIDQKYPQCFDNQGNGTSMDSVQEASSDDDLFRSMYLNYMIRYSKLSGELISALEQNQPDSFGNIQHLIFLMERWRTTLPPELNVHAEDNEDLVHKDQQTPIGSRKLRYVADLRPSLILLHVYQSCDIKNYIHPAMNTSCECIRELGRLYFNTDRYSSCETQYNHVLVAALEVLYTSLTWAPQYAKSCMPEIKLALKIISLIMKSSNSHRREGSIWQLLMTFSLKFGLYSPFGAAKLCDSTNASSREFLITNLISELGDFT</sequence>
<dbReference type="GO" id="GO:0000435">
    <property type="term" value="P:positive regulation of transcription from RNA polymerase II promoter by galactose"/>
    <property type="evidence" value="ECO:0007669"/>
    <property type="project" value="TreeGrafter"/>
</dbReference>
<evidence type="ECO:0000256" key="3">
    <source>
        <dbReference type="ARBA" id="ARBA00023242"/>
    </source>
</evidence>
<dbReference type="InterPro" id="IPR051127">
    <property type="entry name" value="Fungal_SecMet_Regulators"/>
</dbReference>
<dbReference type="GO" id="GO:0008270">
    <property type="term" value="F:zinc ion binding"/>
    <property type="evidence" value="ECO:0007669"/>
    <property type="project" value="InterPro"/>
</dbReference>
<dbReference type="OrthoDB" id="3971593at2759"/>
<dbReference type="GO" id="GO:0000978">
    <property type="term" value="F:RNA polymerase II cis-regulatory region sequence-specific DNA binding"/>
    <property type="evidence" value="ECO:0007669"/>
    <property type="project" value="TreeGrafter"/>
</dbReference>